<reference evidence="2" key="2">
    <citation type="journal article" date="2021" name="PeerJ">
        <title>Extensive microbial diversity within the chicken gut microbiome revealed by metagenomics and culture.</title>
        <authorList>
            <person name="Gilroy R."/>
            <person name="Ravi A."/>
            <person name="Getino M."/>
            <person name="Pursley I."/>
            <person name="Horton D.L."/>
            <person name="Alikhan N.F."/>
            <person name="Baker D."/>
            <person name="Gharbi K."/>
            <person name="Hall N."/>
            <person name="Watson M."/>
            <person name="Adriaenssens E.M."/>
            <person name="Foster-Nyarko E."/>
            <person name="Jarju S."/>
            <person name="Secka A."/>
            <person name="Antonio M."/>
            <person name="Oren A."/>
            <person name="Chaudhuri R.R."/>
            <person name="La Ragione R."/>
            <person name="Hildebrand F."/>
            <person name="Pallen M.J."/>
        </authorList>
    </citation>
    <scope>NUCLEOTIDE SEQUENCE</scope>
    <source>
        <strain evidence="2">F1-3629</strain>
    </source>
</reference>
<accession>A0A940DRF3</accession>
<dbReference type="Proteomes" id="UP000771749">
    <property type="component" value="Unassembled WGS sequence"/>
</dbReference>
<evidence type="ECO:0008006" key="4">
    <source>
        <dbReference type="Google" id="ProtNLM"/>
    </source>
</evidence>
<protein>
    <recommendedName>
        <fullName evidence="4">Lipoprotein</fullName>
    </recommendedName>
</protein>
<comment type="caution">
    <text evidence="2">The sequence shown here is derived from an EMBL/GenBank/DDBJ whole genome shotgun (WGS) entry which is preliminary data.</text>
</comment>
<dbReference type="EMBL" id="JADIMJ010000130">
    <property type="protein sequence ID" value="MBO8454745.1"/>
    <property type="molecule type" value="Genomic_DNA"/>
</dbReference>
<organism evidence="2 3">
    <name type="scientific">Candidatus Cryptobacteroides gallistercoris</name>
    <dbReference type="NCBI Taxonomy" id="2840765"/>
    <lineage>
        <taxon>Bacteria</taxon>
        <taxon>Pseudomonadati</taxon>
        <taxon>Bacteroidota</taxon>
        <taxon>Bacteroidia</taxon>
        <taxon>Bacteroidales</taxon>
        <taxon>Candidatus Cryptobacteroides</taxon>
    </lineage>
</organism>
<evidence type="ECO:0000313" key="3">
    <source>
        <dbReference type="Proteomes" id="UP000771749"/>
    </source>
</evidence>
<evidence type="ECO:0000313" key="2">
    <source>
        <dbReference type="EMBL" id="MBO8454745.1"/>
    </source>
</evidence>
<evidence type="ECO:0000256" key="1">
    <source>
        <dbReference type="SAM" id="SignalP"/>
    </source>
</evidence>
<name>A0A940DRF3_9BACT</name>
<sequence length="174" mass="20081">MKRVISIAFAVMLMSGCATPLKFGKNATLRYNRNMLGQYMILNQNGTFVYHLRFGEAFINGNWSVHEDTIIMTSEGFATPFDKLDPVTKESVRLGNAGEIGSLMREHPDSAMRVAMRFTNWSLKYHPNSMDKDIFLIKGRKLYEKDKSGNLHPVFYRYITVCDKKRFHRAVYVP</sequence>
<keyword evidence="1" id="KW-0732">Signal</keyword>
<dbReference type="PROSITE" id="PS51257">
    <property type="entry name" value="PROKAR_LIPOPROTEIN"/>
    <property type="match status" value="1"/>
</dbReference>
<feature type="signal peptide" evidence="1">
    <location>
        <begin position="1"/>
        <end position="20"/>
    </location>
</feature>
<feature type="chain" id="PRO_5036829241" description="Lipoprotein" evidence="1">
    <location>
        <begin position="21"/>
        <end position="174"/>
    </location>
</feature>
<reference evidence="2" key="1">
    <citation type="submission" date="2020-10" db="EMBL/GenBank/DDBJ databases">
        <authorList>
            <person name="Gilroy R."/>
        </authorList>
    </citation>
    <scope>NUCLEOTIDE SEQUENCE</scope>
    <source>
        <strain evidence="2">F1-3629</strain>
    </source>
</reference>
<proteinExistence type="predicted"/>
<gene>
    <name evidence="2" type="ORF">IAC07_08510</name>
</gene>
<dbReference type="AlphaFoldDB" id="A0A940DRF3"/>